<comment type="function">
    <text evidence="12">Involved in protein export. Acts as a chaperone by maintaining the newly synthesized protein in an open conformation. Functions as a peptidyl-prolyl cis-trans isomerase.</text>
</comment>
<keyword evidence="10 12" id="KW-0131">Cell cycle</keyword>
<dbReference type="RefSeq" id="WP_115722033.1">
    <property type="nucleotide sequence ID" value="NZ_UGHX01000001.1"/>
</dbReference>
<comment type="similarity">
    <text evidence="2 12 14">Belongs to the FKBP-type PPIase family. Tig subfamily.</text>
</comment>
<dbReference type="Gene3D" id="1.10.3120.10">
    <property type="entry name" value="Trigger factor, C-terminal domain"/>
    <property type="match status" value="1"/>
</dbReference>
<dbReference type="GO" id="GO:0015031">
    <property type="term" value="P:protein transport"/>
    <property type="evidence" value="ECO:0007669"/>
    <property type="project" value="UniProtKB-UniRule"/>
</dbReference>
<evidence type="ECO:0000256" key="12">
    <source>
        <dbReference type="HAMAP-Rule" id="MF_00303"/>
    </source>
</evidence>
<dbReference type="Gene3D" id="3.10.50.40">
    <property type="match status" value="1"/>
</dbReference>
<sequence length="463" mass="52287">MNFTTKRTNNANAIINGSIAQSKLEEKFDKVIKKIAQSVKIDGFRKGKVPAQVIKARYKDQVEQDAQQEAIQDLLDLALKELNVAPNSLIGNPMILKFDKNEDKIDLEIKISIAPSFETDNVEKYVPEVKLKAVTKAQIDERLAEIAKSRAPLSEITENRALAKDDTANIDFEGFVDGKAFEGGKGENFNLVIGSNQFIPGFEDALIGMKKGEKRSIDVTFPENYQAAHLAGKKAKFDVTLHKILQKDSTKIDDEFAKSIAGAESSLESLKDMVKEQLEMEQKTELYNKELKEKLVEALLKNISFDLPELIVEQEMDILFRNALSQLAPEEIETMKNNQEEAKKVRETHRDEACKSVQITFIMDKLAKQYNIVIQDNEVLQTIYYEAMMMGQNPKEVLEYYQQNNLVPAIKMTMIEDRVLHYLLDEKFAKSKEKATTSKADSKAESKADKADSGKTESGKKTK</sequence>
<dbReference type="InterPro" id="IPR046357">
    <property type="entry name" value="PPIase_dom_sf"/>
</dbReference>
<dbReference type="Gene3D" id="3.30.70.1050">
    <property type="entry name" value="Trigger factor ribosome-binding domain"/>
    <property type="match status" value="1"/>
</dbReference>
<evidence type="ECO:0000256" key="11">
    <source>
        <dbReference type="ARBA" id="ARBA00029986"/>
    </source>
</evidence>
<dbReference type="SUPFAM" id="SSF109998">
    <property type="entry name" value="Triger factor/SurA peptide-binding domain-like"/>
    <property type="match status" value="1"/>
</dbReference>
<evidence type="ECO:0000256" key="8">
    <source>
        <dbReference type="ARBA" id="ARBA00023186"/>
    </source>
</evidence>
<keyword evidence="7 12" id="KW-0697">Rotamase</keyword>
<evidence type="ECO:0000256" key="3">
    <source>
        <dbReference type="ARBA" id="ARBA00013194"/>
    </source>
</evidence>
<evidence type="ECO:0000256" key="4">
    <source>
        <dbReference type="ARBA" id="ARBA00016902"/>
    </source>
</evidence>
<evidence type="ECO:0000313" key="17">
    <source>
        <dbReference type="EMBL" id="STP11429.1"/>
    </source>
</evidence>
<name>A0A377JTX5_9HELI</name>
<evidence type="ECO:0000259" key="16">
    <source>
        <dbReference type="PROSITE" id="PS50059"/>
    </source>
</evidence>
<evidence type="ECO:0000256" key="7">
    <source>
        <dbReference type="ARBA" id="ARBA00023110"/>
    </source>
</evidence>
<dbReference type="Pfam" id="PF05698">
    <property type="entry name" value="Trigger_C"/>
    <property type="match status" value="1"/>
</dbReference>
<organism evidence="17 18">
    <name type="scientific">Helicobacter cinaedi</name>
    <dbReference type="NCBI Taxonomy" id="213"/>
    <lineage>
        <taxon>Bacteria</taxon>
        <taxon>Pseudomonadati</taxon>
        <taxon>Campylobacterota</taxon>
        <taxon>Epsilonproteobacteria</taxon>
        <taxon>Campylobacterales</taxon>
        <taxon>Helicobacteraceae</taxon>
        <taxon>Helicobacter</taxon>
    </lineage>
</organism>
<keyword evidence="8 12" id="KW-0143">Chaperone</keyword>
<dbReference type="InterPro" id="IPR001179">
    <property type="entry name" value="PPIase_FKBP_dom"/>
</dbReference>
<keyword evidence="6 12" id="KW-0132">Cell division</keyword>
<dbReference type="InterPro" id="IPR027304">
    <property type="entry name" value="Trigger_fact/SurA_dom_sf"/>
</dbReference>
<dbReference type="Proteomes" id="UP000255103">
    <property type="component" value="Unassembled WGS sequence"/>
</dbReference>
<reference evidence="17 18" key="1">
    <citation type="submission" date="2018-06" db="EMBL/GenBank/DDBJ databases">
        <authorList>
            <consortium name="Pathogen Informatics"/>
            <person name="Doyle S."/>
        </authorList>
    </citation>
    <scope>NUCLEOTIDE SEQUENCE [LARGE SCALE GENOMIC DNA]</scope>
    <source>
        <strain evidence="17 18">NCTC12219</strain>
    </source>
</reference>
<protein>
    <recommendedName>
        <fullName evidence="4 12">Trigger factor</fullName>
        <shortName evidence="12">TF</shortName>
        <ecNumber evidence="3 12">5.2.1.8</ecNumber>
    </recommendedName>
    <alternativeName>
        <fullName evidence="11 12">PPIase</fullName>
    </alternativeName>
</protein>
<feature type="region of interest" description="Disordered" evidence="15">
    <location>
        <begin position="431"/>
        <end position="463"/>
    </location>
</feature>
<evidence type="ECO:0000256" key="10">
    <source>
        <dbReference type="ARBA" id="ARBA00023306"/>
    </source>
</evidence>
<dbReference type="PIRSF" id="PIRSF003095">
    <property type="entry name" value="Trigger_factor"/>
    <property type="match status" value="1"/>
</dbReference>
<evidence type="ECO:0000256" key="1">
    <source>
        <dbReference type="ARBA" id="ARBA00000971"/>
    </source>
</evidence>
<dbReference type="PANTHER" id="PTHR30560:SF3">
    <property type="entry name" value="TRIGGER FACTOR-LIKE PROTEIN TIG, CHLOROPLASTIC"/>
    <property type="match status" value="1"/>
</dbReference>
<dbReference type="GO" id="GO:0043022">
    <property type="term" value="F:ribosome binding"/>
    <property type="evidence" value="ECO:0007669"/>
    <property type="project" value="TreeGrafter"/>
</dbReference>
<gene>
    <name evidence="12 17" type="primary">tig</name>
    <name evidence="17" type="ORF">NCTC12219_01319</name>
</gene>
<dbReference type="EMBL" id="UGHX01000001">
    <property type="protein sequence ID" value="STP11429.1"/>
    <property type="molecule type" value="Genomic_DNA"/>
</dbReference>
<dbReference type="GO" id="GO:0051301">
    <property type="term" value="P:cell division"/>
    <property type="evidence" value="ECO:0007669"/>
    <property type="project" value="UniProtKB-KW"/>
</dbReference>
<dbReference type="InterPro" id="IPR005215">
    <property type="entry name" value="Trig_fac"/>
</dbReference>
<dbReference type="InterPro" id="IPR008880">
    <property type="entry name" value="Trigger_fac_C"/>
</dbReference>
<accession>A0A377JTX5</accession>
<dbReference type="GO" id="GO:0043335">
    <property type="term" value="P:protein unfolding"/>
    <property type="evidence" value="ECO:0007669"/>
    <property type="project" value="TreeGrafter"/>
</dbReference>
<evidence type="ECO:0000256" key="5">
    <source>
        <dbReference type="ARBA" id="ARBA00022490"/>
    </source>
</evidence>
<dbReference type="PANTHER" id="PTHR30560">
    <property type="entry name" value="TRIGGER FACTOR CHAPERONE AND PEPTIDYL-PROLYL CIS/TRANS ISOMERASE"/>
    <property type="match status" value="1"/>
</dbReference>
<evidence type="ECO:0000256" key="13">
    <source>
        <dbReference type="PROSITE-ProRule" id="PRU00277"/>
    </source>
</evidence>
<dbReference type="InterPro" id="IPR037041">
    <property type="entry name" value="Trigger_fac_C_sf"/>
</dbReference>
<comment type="domain">
    <text evidence="12">Consists of 3 domains; the N-terminus binds the ribosome, the middle domain has PPIase activity, while the C-terminus has intrinsic chaperone activity on its own.</text>
</comment>
<dbReference type="SUPFAM" id="SSF54534">
    <property type="entry name" value="FKBP-like"/>
    <property type="match status" value="1"/>
</dbReference>
<dbReference type="AlphaFoldDB" id="A0A377JTX5"/>
<keyword evidence="5 12" id="KW-0963">Cytoplasm</keyword>
<dbReference type="Pfam" id="PF05697">
    <property type="entry name" value="Trigger_N"/>
    <property type="match status" value="1"/>
</dbReference>
<evidence type="ECO:0000256" key="6">
    <source>
        <dbReference type="ARBA" id="ARBA00022618"/>
    </source>
</evidence>
<dbReference type="GO" id="GO:0051083">
    <property type="term" value="P:'de novo' cotranslational protein folding"/>
    <property type="evidence" value="ECO:0007669"/>
    <property type="project" value="TreeGrafter"/>
</dbReference>
<proteinExistence type="inferred from homology"/>
<evidence type="ECO:0000313" key="18">
    <source>
        <dbReference type="Proteomes" id="UP000255103"/>
    </source>
</evidence>
<dbReference type="Pfam" id="PF00254">
    <property type="entry name" value="FKBP_C"/>
    <property type="match status" value="1"/>
</dbReference>
<evidence type="ECO:0000256" key="14">
    <source>
        <dbReference type="RuleBase" id="RU003914"/>
    </source>
</evidence>
<dbReference type="SUPFAM" id="SSF102735">
    <property type="entry name" value="Trigger factor ribosome-binding domain"/>
    <property type="match status" value="1"/>
</dbReference>
<evidence type="ECO:0000256" key="9">
    <source>
        <dbReference type="ARBA" id="ARBA00023235"/>
    </source>
</evidence>
<dbReference type="GO" id="GO:0003755">
    <property type="term" value="F:peptidyl-prolyl cis-trans isomerase activity"/>
    <property type="evidence" value="ECO:0007669"/>
    <property type="project" value="UniProtKB-UniRule"/>
</dbReference>
<evidence type="ECO:0000256" key="15">
    <source>
        <dbReference type="SAM" id="MobiDB-lite"/>
    </source>
</evidence>
<dbReference type="EC" id="5.2.1.8" evidence="3 12"/>
<dbReference type="HAMAP" id="MF_00303">
    <property type="entry name" value="Trigger_factor_Tig"/>
    <property type="match status" value="1"/>
</dbReference>
<keyword evidence="9 12" id="KW-0413">Isomerase</keyword>
<feature type="domain" description="PPIase FKBP-type" evidence="16">
    <location>
        <begin position="165"/>
        <end position="225"/>
    </location>
</feature>
<dbReference type="GO" id="GO:0044183">
    <property type="term" value="F:protein folding chaperone"/>
    <property type="evidence" value="ECO:0007669"/>
    <property type="project" value="TreeGrafter"/>
</dbReference>
<dbReference type="InterPro" id="IPR036611">
    <property type="entry name" value="Trigger_fac_ribosome-bd_sf"/>
</dbReference>
<comment type="catalytic activity">
    <reaction evidence="1 12 13">
        <text>[protein]-peptidylproline (omega=180) = [protein]-peptidylproline (omega=0)</text>
        <dbReference type="Rhea" id="RHEA:16237"/>
        <dbReference type="Rhea" id="RHEA-COMP:10747"/>
        <dbReference type="Rhea" id="RHEA-COMP:10748"/>
        <dbReference type="ChEBI" id="CHEBI:83833"/>
        <dbReference type="ChEBI" id="CHEBI:83834"/>
        <dbReference type="EC" id="5.2.1.8"/>
    </reaction>
</comment>
<dbReference type="FunFam" id="3.10.50.40:FF:000001">
    <property type="entry name" value="Trigger factor"/>
    <property type="match status" value="1"/>
</dbReference>
<dbReference type="NCBIfam" id="TIGR00115">
    <property type="entry name" value="tig"/>
    <property type="match status" value="1"/>
</dbReference>
<dbReference type="PROSITE" id="PS50059">
    <property type="entry name" value="FKBP_PPIASE"/>
    <property type="match status" value="1"/>
</dbReference>
<dbReference type="InterPro" id="IPR008881">
    <property type="entry name" value="Trigger_fac_ribosome-bd_bac"/>
</dbReference>
<dbReference type="GO" id="GO:0005737">
    <property type="term" value="C:cytoplasm"/>
    <property type="evidence" value="ECO:0007669"/>
    <property type="project" value="UniProtKB-SubCell"/>
</dbReference>
<comment type="subcellular location">
    <subcellularLocation>
        <location evidence="12">Cytoplasm</location>
    </subcellularLocation>
    <text evidence="12">About half TF is bound to the ribosome near the polypeptide exit tunnel while the other half is free in the cytoplasm.</text>
</comment>
<evidence type="ECO:0000256" key="2">
    <source>
        <dbReference type="ARBA" id="ARBA00005464"/>
    </source>
</evidence>